<evidence type="ECO:0000256" key="1">
    <source>
        <dbReference type="SAM" id="Phobius"/>
    </source>
</evidence>
<keyword evidence="1" id="KW-1133">Transmembrane helix</keyword>
<feature type="transmembrane region" description="Helical" evidence="1">
    <location>
        <begin position="113"/>
        <end position="133"/>
    </location>
</feature>
<evidence type="ECO:0008006" key="4">
    <source>
        <dbReference type="Google" id="ProtNLM"/>
    </source>
</evidence>
<gene>
    <name evidence="2" type="ORF">ACFY05_27905</name>
</gene>
<dbReference type="EMBL" id="JBIAXI010000019">
    <property type="protein sequence ID" value="MFF4776690.1"/>
    <property type="molecule type" value="Genomic_DNA"/>
</dbReference>
<protein>
    <recommendedName>
        <fullName evidence="4">Integral membrane protein</fullName>
    </recommendedName>
</protein>
<evidence type="ECO:0000313" key="3">
    <source>
        <dbReference type="Proteomes" id="UP001602119"/>
    </source>
</evidence>
<accession>A0ABW6VBH1</accession>
<keyword evidence="1" id="KW-0472">Membrane</keyword>
<proteinExistence type="predicted"/>
<evidence type="ECO:0000313" key="2">
    <source>
        <dbReference type="EMBL" id="MFF4776690.1"/>
    </source>
</evidence>
<dbReference type="RefSeq" id="WP_387345097.1">
    <property type="nucleotide sequence ID" value="NZ_JBIAXI010000019.1"/>
</dbReference>
<keyword evidence="3" id="KW-1185">Reference proteome</keyword>
<reference evidence="2 3" key="1">
    <citation type="submission" date="2024-10" db="EMBL/GenBank/DDBJ databases">
        <title>The Natural Products Discovery Center: Release of the First 8490 Sequenced Strains for Exploring Actinobacteria Biosynthetic Diversity.</title>
        <authorList>
            <person name="Kalkreuter E."/>
            <person name="Kautsar S.A."/>
            <person name="Yang D."/>
            <person name="Bader C.D."/>
            <person name="Teijaro C.N."/>
            <person name="Fluegel L."/>
            <person name="Davis C.M."/>
            <person name="Simpson J.R."/>
            <person name="Lauterbach L."/>
            <person name="Steele A.D."/>
            <person name="Gui C."/>
            <person name="Meng S."/>
            <person name="Li G."/>
            <person name="Viehrig K."/>
            <person name="Ye F."/>
            <person name="Su P."/>
            <person name="Kiefer A.F."/>
            <person name="Nichols A."/>
            <person name="Cepeda A.J."/>
            <person name="Yan W."/>
            <person name="Fan B."/>
            <person name="Jiang Y."/>
            <person name="Adhikari A."/>
            <person name="Zheng C.-J."/>
            <person name="Schuster L."/>
            <person name="Cowan T.M."/>
            <person name="Smanski M.J."/>
            <person name="Chevrette M.G."/>
            <person name="De Carvalho L.P.S."/>
            <person name="Shen B."/>
        </authorList>
    </citation>
    <scope>NUCLEOTIDE SEQUENCE [LARGE SCALE GENOMIC DNA]</scope>
    <source>
        <strain evidence="2 3">NPDC001281</strain>
    </source>
</reference>
<keyword evidence="1" id="KW-0812">Transmembrane</keyword>
<feature type="transmembrane region" description="Helical" evidence="1">
    <location>
        <begin position="56"/>
        <end position="76"/>
    </location>
</feature>
<feature type="transmembrane region" description="Helical" evidence="1">
    <location>
        <begin position="28"/>
        <end position="50"/>
    </location>
</feature>
<dbReference type="Proteomes" id="UP001602119">
    <property type="component" value="Unassembled WGS sequence"/>
</dbReference>
<feature type="transmembrane region" description="Helical" evidence="1">
    <location>
        <begin position="88"/>
        <end position="107"/>
    </location>
</feature>
<name>A0ABW6VBH1_MICFU</name>
<organism evidence="2 3">
    <name type="scientific">Microtetraspora fusca</name>
    <dbReference type="NCBI Taxonomy" id="1997"/>
    <lineage>
        <taxon>Bacteria</taxon>
        <taxon>Bacillati</taxon>
        <taxon>Actinomycetota</taxon>
        <taxon>Actinomycetes</taxon>
        <taxon>Streptosporangiales</taxon>
        <taxon>Streptosporangiaceae</taxon>
        <taxon>Microtetraspora</taxon>
    </lineage>
</organism>
<comment type="caution">
    <text evidence="2">The sequence shown here is derived from an EMBL/GenBank/DDBJ whole genome shotgun (WGS) entry which is preliminary data.</text>
</comment>
<sequence>METTAHTAAEAAHLDRPRTRRAFGKVKILIAAYGALGAAVLITVAILAITEQTATSFMWGRSAGVLASAAVTYWLTVLASRGARWAYLRVRVISIVMPIAIIGVDMIPGICPAWFAMMQAACALAIAAAAFIVNGSGLRAAFPKAR</sequence>